<evidence type="ECO:0000313" key="4">
    <source>
        <dbReference type="Proteomes" id="UP000831290"/>
    </source>
</evidence>
<keyword evidence="4" id="KW-1185">Reference proteome</keyword>
<organism evidence="3 4">
    <name type="scientific">Abyssalbus ytuae</name>
    <dbReference type="NCBI Taxonomy" id="2926907"/>
    <lineage>
        <taxon>Bacteria</taxon>
        <taxon>Pseudomonadati</taxon>
        <taxon>Bacteroidota</taxon>
        <taxon>Flavobacteriia</taxon>
        <taxon>Flavobacteriales</taxon>
        <taxon>Flavobacteriaceae</taxon>
        <taxon>Abyssalbus</taxon>
    </lineage>
</organism>
<dbReference type="PANTHER" id="PTHR30160">
    <property type="entry name" value="TETRAACYLDISACCHARIDE 4'-KINASE-RELATED"/>
    <property type="match status" value="1"/>
</dbReference>
<keyword evidence="2" id="KW-0808">Transferase</keyword>
<dbReference type="SUPFAM" id="SSF53756">
    <property type="entry name" value="UDP-Glycosyltransferase/glycogen phosphorylase"/>
    <property type="match status" value="1"/>
</dbReference>
<dbReference type="GO" id="GO:0009244">
    <property type="term" value="P:lipopolysaccharide core region biosynthetic process"/>
    <property type="evidence" value="ECO:0007669"/>
    <property type="project" value="TreeGrafter"/>
</dbReference>
<dbReference type="InterPro" id="IPR051199">
    <property type="entry name" value="LPS_LOS_Heptosyltrfase"/>
</dbReference>
<dbReference type="GO" id="GO:0008713">
    <property type="term" value="F:ADP-heptose-lipopolysaccharide heptosyltransferase activity"/>
    <property type="evidence" value="ECO:0007669"/>
    <property type="project" value="TreeGrafter"/>
</dbReference>
<accession>A0A9E6ZNS2</accession>
<dbReference type="AlphaFoldDB" id="A0A9E6ZNS2"/>
<evidence type="ECO:0000256" key="1">
    <source>
        <dbReference type="ARBA" id="ARBA00022676"/>
    </source>
</evidence>
<keyword evidence="1" id="KW-0328">Glycosyltransferase</keyword>
<reference evidence="3" key="1">
    <citation type="submission" date="2022-03" db="EMBL/GenBank/DDBJ databases">
        <title>Description of Abyssus ytuae gen. nov., sp. nov., a novel member of the family Flavobacteriaceae isolated from the sediment of Mariana Trench.</title>
        <authorList>
            <person name="Zhang J."/>
            <person name="Xu X."/>
        </authorList>
    </citation>
    <scope>NUCLEOTIDE SEQUENCE</scope>
    <source>
        <strain evidence="3">MT3330</strain>
    </source>
</reference>
<dbReference type="GO" id="GO:0005829">
    <property type="term" value="C:cytosol"/>
    <property type="evidence" value="ECO:0007669"/>
    <property type="project" value="TreeGrafter"/>
</dbReference>
<evidence type="ECO:0000313" key="3">
    <source>
        <dbReference type="EMBL" id="UOB18109.1"/>
    </source>
</evidence>
<gene>
    <name evidence="3" type="ORF">MQE35_02135</name>
</gene>
<dbReference type="RefSeq" id="WP_255844077.1">
    <property type="nucleotide sequence ID" value="NZ_CP094358.1"/>
</dbReference>
<dbReference type="EMBL" id="CP094358">
    <property type="protein sequence ID" value="UOB18109.1"/>
    <property type="molecule type" value="Genomic_DNA"/>
</dbReference>
<dbReference type="KEGG" id="fbm:MQE35_02135"/>
<dbReference type="PANTHER" id="PTHR30160:SF7">
    <property type="entry name" value="ADP-HEPTOSE--LPS HEPTOSYLTRANSFERASE 2"/>
    <property type="match status" value="1"/>
</dbReference>
<sequence>MNPKKFINTIKSKAFRHLTGSFKNKIGKTVSNNDDIKKILICRPNHRLGNLLLLSPLVQELESTFPNSKIDLLVNQSCAIQLYQNYENVNQVIAFPHNPFKNPIKYIRTFVRFRSKKYDLAINAVKESCSGSLFTSISNASLKFVGDRGADKKERHIARQVIYSLREFLSSIGVKPNDAIPASLDLRLANDELIHGGSLVYDIVQNAQPTISLCTHTTDTKCYTQTWWLDLYEHLKKAFPDVNIIEILPKENISKIGFKAPALHSVDIRELAAMIANTDVFIGVDSGVMHLASSSLTPTIGLFSVTDTEKYEPYNEGSVAVNINEVEIDALIAVVKNVLYPNLNTTA</sequence>
<dbReference type="Proteomes" id="UP000831290">
    <property type="component" value="Chromosome"/>
</dbReference>
<dbReference type="InterPro" id="IPR002201">
    <property type="entry name" value="Glyco_trans_9"/>
</dbReference>
<dbReference type="Pfam" id="PF01075">
    <property type="entry name" value="Glyco_transf_9"/>
    <property type="match status" value="1"/>
</dbReference>
<protein>
    <submittedName>
        <fullName evidence="3">Lipopolysaccharide heptosyltransferase family protein</fullName>
    </submittedName>
</protein>
<dbReference type="Gene3D" id="3.40.50.2000">
    <property type="entry name" value="Glycogen Phosphorylase B"/>
    <property type="match status" value="2"/>
</dbReference>
<proteinExistence type="predicted"/>
<evidence type="ECO:0000256" key="2">
    <source>
        <dbReference type="ARBA" id="ARBA00022679"/>
    </source>
</evidence>
<name>A0A9E6ZNS2_9FLAO</name>